<dbReference type="GO" id="GO:0008270">
    <property type="term" value="F:zinc ion binding"/>
    <property type="evidence" value="ECO:0007669"/>
    <property type="project" value="UniProtKB-UniRule"/>
</dbReference>
<keyword evidence="8 13" id="KW-0234">DNA repair</keyword>
<feature type="domain" description="FPG-type" evidence="14">
    <location>
        <begin position="229"/>
        <end position="263"/>
    </location>
</feature>
<feature type="active site" description="Schiff-base intermediate with DNA" evidence="13">
    <location>
        <position position="2"/>
    </location>
</feature>
<accession>A0A090V3W4</accession>
<keyword evidence="9 13" id="KW-0456">Lyase</keyword>
<dbReference type="EC" id="4.2.99.18" evidence="13"/>
<dbReference type="InterPro" id="IPR000214">
    <property type="entry name" value="Znf_DNA_glyclase/AP_lyase"/>
</dbReference>
<evidence type="ECO:0000256" key="7">
    <source>
        <dbReference type="ARBA" id="ARBA00023125"/>
    </source>
</evidence>
<evidence type="ECO:0000256" key="3">
    <source>
        <dbReference type="ARBA" id="ARBA00022763"/>
    </source>
</evidence>
<name>A0A090V3W4_PSEVU</name>
<dbReference type="InterPro" id="IPR012319">
    <property type="entry name" value="FPG_cat"/>
</dbReference>
<evidence type="ECO:0000256" key="9">
    <source>
        <dbReference type="ARBA" id="ARBA00023239"/>
    </source>
</evidence>
<evidence type="ECO:0000256" key="11">
    <source>
        <dbReference type="ARBA" id="ARBA00023295"/>
    </source>
</evidence>
<feature type="binding site" evidence="13">
    <location>
        <position position="70"/>
    </location>
    <ligand>
        <name>DNA</name>
        <dbReference type="ChEBI" id="CHEBI:16991"/>
    </ligand>
</feature>
<dbReference type="Gene3D" id="1.10.8.50">
    <property type="match status" value="1"/>
</dbReference>
<dbReference type="GO" id="GO:0003684">
    <property type="term" value="F:damaged DNA binding"/>
    <property type="evidence" value="ECO:0007669"/>
    <property type="project" value="InterPro"/>
</dbReference>
<dbReference type="InterPro" id="IPR015886">
    <property type="entry name" value="H2TH_FPG"/>
</dbReference>
<keyword evidence="16" id="KW-0255">Endonuclease</keyword>
<gene>
    <name evidence="13 16" type="primary">nei</name>
    <name evidence="16" type="ORF">EV102420_13_00840</name>
</gene>
<sequence length="263" mass="29666">MPEGPEIRRAADSLEKAIQGKPLTEAWFAFEHLKPWEAELAGQHVDRIETRGKALLTHFSGGMTLYSHNQLYGVWRVVKAGQEPQTNRILRVKLAAADKAILLYSASDIEMLTPEQLTVHPFLQRVGPDVLDPSLDVETVRERLISPRFRRRQFSGLLLDQAFLAGLGNYLRIEILWATELAPTHRAADLSETQLDALAAALLDVPRLSYRTRGKVNEKRHHGALFRFNVFHRAGKACSRCGGTIEKTTLSSRPFYWCPGCQK</sequence>
<dbReference type="PANTHER" id="PTHR42697:SF1">
    <property type="entry name" value="ENDONUCLEASE 8"/>
    <property type="match status" value="1"/>
</dbReference>
<dbReference type="PROSITE" id="PS51066">
    <property type="entry name" value="ZF_FPG_2"/>
    <property type="match status" value="1"/>
</dbReference>
<organism evidence="16 17">
    <name type="scientific">Pseudescherichia vulneris NBRC 102420</name>
    <dbReference type="NCBI Taxonomy" id="1115515"/>
    <lineage>
        <taxon>Bacteria</taxon>
        <taxon>Pseudomonadati</taxon>
        <taxon>Pseudomonadota</taxon>
        <taxon>Gammaproteobacteria</taxon>
        <taxon>Enterobacterales</taxon>
        <taxon>Enterobacteriaceae</taxon>
        <taxon>Pseudescherichia</taxon>
    </lineage>
</organism>
<dbReference type="CDD" id="cd08965">
    <property type="entry name" value="EcNei-like_N"/>
    <property type="match status" value="1"/>
</dbReference>
<dbReference type="FunFam" id="3.20.190.10:FF:000002">
    <property type="entry name" value="Endonuclease 8"/>
    <property type="match status" value="1"/>
</dbReference>
<dbReference type="InterPro" id="IPR023713">
    <property type="entry name" value="Endonuclease-VIII"/>
</dbReference>
<comment type="function">
    <text evidence="13">Involved in base excision repair of DNA damaged by oxidation or by mutagenic agents. Acts as DNA glycosylase that recognizes and removes damaged bases. Has a preference for oxidized pyrimidines, such as thymine glycol, 5,6-dihydrouracil and 5,6-dihydrothymine. Has AP (apurinic/apyrimidinic) lyase activity and introduces nicks in the DNA strand. Cleaves the DNA backbone by beta-delta elimination to generate a single-strand break at the site of the removed base with both 3'- and 5'-phosphates.</text>
</comment>
<dbReference type="SUPFAM" id="SSF46946">
    <property type="entry name" value="S13-like H2TH domain"/>
    <property type="match status" value="1"/>
</dbReference>
<dbReference type="STRING" id="1115515.EV102420_13_00840"/>
<evidence type="ECO:0000259" key="15">
    <source>
        <dbReference type="PROSITE" id="PS51068"/>
    </source>
</evidence>
<proteinExistence type="inferred from homology"/>
<dbReference type="AlphaFoldDB" id="A0A090V3W4"/>
<keyword evidence="7 13" id="KW-0238">DNA-binding</keyword>
<evidence type="ECO:0000313" key="16">
    <source>
        <dbReference type="EMBL" id="GAL58828.1"/>
    </source>
</evidence>
<dbReference type="SMART" id="SM01232">
    <property type="entry name" value="H2TH"/>
    <property type="match status" value="1"/>
</dbReference>
<dbReference type="FunFam" id="1.10.8.50:FF:000005">
    <property type="entry name" value="Endonuclease 8"/>
    <property type="match status" value="1"/>
</dbReference>
<evidence type="ECO:0000256" key="10">
    <source>
        <dbReference type="ARBA" id="ARBA00023268"/>
    </source>
</evidence>
<feature type="active site" description="Proton donor; for beta-elimination activity" evidence="13">
    <location>
        <position position="53"/>
    </location>
</feature>
<feature type="active site" description="Proton donor" evidence="13">
    <location>
        <position position="3"/>
    </location>
</feature>
<keyword evidence="3 13" id="KW-0227">DNA damage</keyword>
<feature type="domain" description="Formamidopyrimidine-DNA glycosylase catalytic" evidence="15">
    <location>
        <begin position="2"/>
        <end position="111"/>
    </location>
</feature>
<evidence type="ECO:0000256" key="12">
    <source>
        <dbReference type="ARBA" id="ARBA00044632"/>
    </source>
</evidence>
<evidence type="ECO:0000259" key="14">
    <source>
        <dbReference type="PROSITE" id="PS51066"/>
    </source>
</evidence>
<keyword evidence="11 13" id="KW-0326">Glycosidase</keyword>
<dbReference type="GO" id="GO:0000703">
    <property type="term" value="F:oxidized pyrimidine nucleobase lesion DNA N-glycosylase activity"/>
    <property type="evidence" value="ECO:0007669"/>
    <property type="project" value="UniProtKB-UniRule"/>
</dbReference>
<dbReference type="InterPro" id="IPR044091">
    <property type="entry name" value="EcNei-like_N"/>
</dbReference>
<dbReference type="InterPro" id="IPR015887">
    <property type="entry name" value="DNA_glyclase_Znf_dom_DNA_BS"/>
</dbReference>
<feature type="binding site" evidence="13">
    <location>
        <position position="169"/>
    </location>
    <ligand>
        <name>DNA</name>
        <dbReference type="ChEBI" id="CHEBI:16991"/>
    </ligand>
</feature>
<dbReference type="Pfam" id="PF01149">
    <property type="entry name" value="Fapy_DNA_glyco"/>
    <property type="match status" value="1"/>
</dbReference>
<keyword evidence="4 13" id="KW-0863">Zinc-finger</keyword>
<evidence type="ECO:0000313" key="17">
    <source>
        <dbReference type="Proteomes" id="UP000029462"/>
    </source>
</evidence>
<feature type="active site" description="Proton donor; for delta-elimination activity" evidence="13">
    <location>
        <position position="253"/>
    </location>
</feature>
<keyword evidence="16" id="KW-0540">Nuclease</keyword>
<comment type="cofactor">
    <cofactor evidence="13">
        <name>Zn(2+)</name>
        <dbReference type="ChEBI" id="CHEBI:29105"/>
    </cofactor>
    <text evidence="13">Binds 1 zinc ion per subunit.</text>
</comment>
<dbReference type="PANTHER" id="PTHR42697">
    <property type="entry name" value="ENDONUCLEASE 8"/>
    <property type="match status" value="1"/>
</dbReference>
<keyword evidence="2 13" id="KW-0479">Metal-binding</keyword>
<dbReference type="RefSeq" id="WP_042392129.1">
    <property type="nucleotide sequence ID" value="NZ_BBMZ01000013.1"/>
</dbReference>
<comment type="caution">
    <text evidence="16">The sequence shown here is derived from an EMBL/GenBank/DDBJ whole genome shotgun (WGS) entry which is preliminary data.</text>
</comment>
<dbReference type="eggNOG" id="COG0266">
    <property type="taxonomic scope" value="Bacteria"/>
</dbReference>
<evidence type="ECO:0000256" key="4">
    <source>
        <dbReference type="ARBA" id="ARBA00022771"/>
    </source>
</evidence>
<evidence type="ECO:0000256" key="1">
    <source>
        <dbReference type="ARBA" id="ARBA00009409"/>
    </source>
</evidence>
<dbReference type="GO" id="GO:0140078">
    <property type="term" value="F:class I DNA-(apurinic or apyrimidinic site) endonuclease activity"/>
    <property type="evidence" value="ECO:0007669"/>
    <property type="project" value="UniProtKB-EC"/>
</dbReference>
<comment type="similarity">
    <text evidence="1 13">Belongs to the FPG family.</text>
</comment>
<dbReference type="OrthoDB" id="5657047at2"/>
<dbReference type="Proteomes" id="UP000029462">
    <property type="component" value="Unassembled WGS sequence"/>
</dbReference>
<dbReference type="PROSITE" id="PS51068">
    <property type="entry name" value="FPG_CAT"/>
    <property type="match status" value="1"/>
</dbReference>
<keyword evidence="17" id="KW-1185">Reference proteome</keyword>
<evidence type="ECO:0000256" key="6">
    <source>
        <dbReference type="ARBA" id="ARBA00022833"/>
    </source>
</evidence>
<dbReference type="SMART" id="SM00898">
    <property type="entry name" value="Fapy_DNA_glyco"/>
    <property type="match status" value="1"/>
</dbReference>
<dbReference type="SUPFAM" id="SSF57716">
    <property type="entry name" value="Glucocorticoid receptor-like (DNA-binding domain)"/>
    <property type="match status" value="1"/>
</dbReference>
<evidence type="ECO:0000256" key="8">
    <source>
        <dbReference type="ARBA" id="ARBA00023204"/>
    </source>
</evidence>
<evidence type="ECO:0000256" key="13">
    <source>
        <dbReference type="HAMAP-Rule" id="MF_01253"/>
    </source>
</evidence>
<reference evidence="16 17" key="1">
    <citation type="submission" date="2014-09" db="EMBL/GenBank/DDBJ databases">
        <title>Whole genome shotgun sequence of Escherichia vulneris NBRC 102420.</title>
        <authorList>
            <person name="Yoshida Y."/>
            <person name="Hosoyama A."/>
            <person name="Tsuchikane K."/>
            <person name="Ohji S."/>
            <person name="Ichikawa N."/>
            <person name="Kimura A."/>
            <person name="Yamazoe A."/>
            <person name="Ezaki T."/>
            <person name="Fujita N."/>
        </authorList>
    </citation>
    <scope>NUCLEOTIDE SEQUENCE [LARGE SCALE GENOMIC DNA]</scope>
    <source>
        <strain evidence="16 17">NBRC 102420</strain>
    </source>
</reference>
<dbReference type="HAMAP" id="MF_01253">
    <property type="entry name" value="Endonuclease_8"/>
    <property type="match status" value="1"/>
</dbReference>
<feature type="binding site" evidence="13">
    <location>
        <position position="125"/>
    </location>
    <ligand>
        <name>DNA</name>
        <dbReference type="ChEBI" id="CHEBI:16991"/>
    </ligand>
</feature>
<feature type="initiator methionine" description="Removed" evidence="13">
    <location>
        <position position="1"/>
    </location>
</feature>
<protein>
    <recommendedName>
        <fullName evidence="13">Endonuclease 8</fullName>
    </recommendedName>
    <alternativeName>
        <fullName evidence="13">DNA glycosylase/AP lyase Nei</fullName>
        <ecNumber evidence="13">3.2.2.-</ecNumber>
        <ecNumber evidence="13">4.2.99.18</ecNumber>
    </alternativeName>
    <alternativeName>
        <fullName evidence="13">DNA-(apurinic or apyrimidinic site) lyase Nei</fullName>
    </alternativeName>
    <alternativeName>
        <fullName evidence="13">Endonuclease VIII</fullName>
    </alternativeName>
</protein>
<dbReference type="PROSITE" id="PS01242">
    <property type="entry name" value="ZF_FPG_1"/>
    <property type="match status" value="1"/>
</dbReference>
<dbReference type="GO" id="GO:0006284">
    <property type="term" value="P:base-excision repair"/>
    <property type="evidence" value="ECO:0007669"/>
    <property type="project" value="InterPro"/>
</dbReference>
<dbReference type="Pfam" id="PF06831">
    <property type="entry name" value="H2TH"/>
    <property type="match status" value="1"/>
</dbReference>
<dbReference type="InterPro" id="IPR035937">
    <property type="entry name" value="FPG_N"/>
</dbReference>
<evidence type="ECO:0000256" key="2">
    <source>
        <dbReference type="ARBA" id="ARBA00022723"/>
    </source>
</evidence>
<dbReference type="InterPro" id="IPR010979">
    <property type="entry name" value="Ribosomal_uS13-like_H2TH"/>
</dbReference>
<dbReference type="NCBIfam" id="NF007763">
    <property type="entry name" value="PRK10445.1"/>
    <property type="match status" value="1"/>
</dbReference>
<dbReference type="SUPFAM" id="SSF81624">
    <property type="entry name" value="N-terminal domain of MutM-like DNA repair proteins"/>
    <property type="match status" value="1"/>
</dbReference>
<comment type="catalytic activity">
    <reaction evidence="12 13">
        <text>2'-deoxyribonucleotide-(2'-deoxyribose 5'-phosphate)-2'-deoxyribonucleotide-DNA = a 3'-end 2'-deoxyribonucleotide-(2,3-dehydro-2,3-deoxyribose 5'-phosphate)-DNA + a 5'-end 5'-phospho-2'-deoxyribonucleoside-DNA + H(+)</text>
        <dbReference type="Rhea" id="RHEA:66592"/>
        <dbReference type="Rhea" id="RHEA-COMP:13180"/>
        <dbReference type="Rhea" id="RHEA-COMP:16897"/>
        <dbReference type="Rhea" id="RHEA-COMP:17067"/>
        <dbReference type="ChEBI" id="CHEBI:15378"/>
        <dbReference type="ChEBI" id="CHEBI:136412"/>
        <dbReference type="ChEBI" id="CHEBI:157695"/>
        <dbReference type="ChEBI" id="CHEBI:167181"/>
        <dbReference type="EC" id="4.2.99.18"/>
    </reaction>
</comment>
<dbReference type="EC" id="3.2.2.-" evidence="13"/>
<evidence type="ECO:0000256" key="5">
    <source>
        <dbReference type="ARBA" id="ARBA00022801"/>
    </source>
</evidence>
<keyword evidence="6 13" id="KW-0862">Zinc</keyword>
<dbReference type="EMBL" id="BBMZ01000013">
    <property type="protein sequence ID" value="GAL58828.1"/>
    <property type="molecule type" value="Genomic_DNA"/>
</dbReference>
<keyword evidence="10 13" id="KW-0511">Multifunctional enzyme</keyword>
<dbReference type="Gene3D" id="3.20.190.10">
    <property type="entry name" value="MutM-like, N-terminal"/>
    <property type="match status" value="1"/>
</dbReference>
<keyword evidence="5 13" id="KW-0378">Hydrolase</keyword>